<feature type="non-terminal residue" evidence="2">
    <location>
        <position position="281"/>
    </location>
</feature>
<feature type="region of interest" description="Disordered" evidence="1">
    <location>
        <begin position="92"/>
        <end position="163"/>
    </location>
</feature>
<evidence type="ECO:0000256" key="1">
    <source>
        <dbReference type="SAM" id="MobiDB-lite"/>
    </source>
</evidence>
<organism evidence="2 3">
    <name type="scientific">Thalassiosira oceanica</name>
    <name type="common">Marine diatom</name>
    <dbReference type="NCBI Taxonomy" id="159749"/>
    <lineage>
        <taxon>Eukaryota</taxon>
        <taxon>Sar</taxon>
        <taxon>Stramenopiles</taxon>
        <taxon>Ochrophyta</taxon>
        <taxon>Bacillariophyta</taxon>
        <taxon>Coscinodiscophyceae</taxon>
        <taxon>Thalassiosirophycidae</taxon>
        <taxon>Thalassiosirales</taxon>
        <taxon>Thalassiosiraceae</taxon>
        <taxon>Thalassiosira</taxon>
    </lineage>
</organism>
<proteinExistence type="predicted"/>
<gene>
    <name evidence="2" type="ORF">THAOC_11669</name>
</gene>
<protein>
    <submittedName>
        <fullName evidence="2">Uncharacterized protein</fullName>
    </submittedName>
</protein>
<sequence length="281" mass="31838">MNGLPDTDAAGGYDCPAIGSAPFPHLGRQTQALRPVRRSVPRRKDLVGVVGERQRLSCSLYSSSGADSALIPEAPFALTKARRLPETVRASLPLQTTQFHQRASRARANLQPTSAMDPPQEEASRTAAREKKKRQRDSLSPEEARVKRQKNTEAKRKARGAIGEHNDITSQEFQTTERRYQQMCRDAEMLYLAPITGRTNVELKAHTRKRRSNMTKMCDLYSDVNSEKFKATEDEYRKKCADAGVPYMAPDIDRDATIEDKRHTTRRRTAMTRSYTQRNDI</sequence>
<reference evidence="2 3" key="1">
    <citation type="journal article" date="2012" name="Genome Biol.">
        <title>Genome and low-iron response of an oceanic diatom adapted to chronic iron limitation.</title>
        <authorList>
            <person name="Lommer M."/>
            <person name="Specht M."/>
            <person name="Roy A.S."/>
            <person name="Kraemer L."/>
            <person name="Andreson R."/>
            <person name="Gutowska M.A."/>
            <person name="Wolf J."/>
            <person name="Bergner S.V."/>
            <person name="Schilhabel M.B."/>
            <person name="Klostermeier U.C."/>
            <person name="Beiko R.G."/>
            <person name="Rosenstiel P."/>
            <person name="Hippler M."/>
            <person name="Laroche J."/>
        </authorList>
    </citation>
    <scope>NUCLEOTIDE SEQUENCE [LARGE SCALE GENOMIC DNA]</scope>
    <source>
        <strain evidence="2 3">CCMP1005</strain>
    </source>
</reference>
<evidence type="ECO:0000313" key="2">
    <source>
        <dbReference type="EMBL" id="EJK67316.1"/>
    </source>
</evidence>
<name>K0T222_THAOC</name>
<feature type="region of interest" description="Disordered" evidence="1">
    <location>
        <begin position="1"/>
        <end position="33"/>
    </location>
</feature>
<evidence type="ECO:0000313" key="3">
    <source>
        <dbReference type="Proteomes" id="UP000266841"/>
    </source>
</evidence>
<comment type="caution">
    <text evidence="2">The sequence shown here is derived from an EMBL/GenBank/DDBJ whole genome shotgun (WGS) entry which is preliminary data.</text>
</comment>
<dbReference type="AlphaFoldDB" id="K0T222"/>
<accession>K0T222</accession>
<keyword evidence="3" id="KW-1185">Reference proteome</keyword>
<feature type="compositionally biased region" description="Basic and acidic residues" evidence="1">
    <location>
        <begin position="136"/>
        <end position="155"/>
    </location>
</feature>
<dbReference type="EMBL" id="AGNL01013338">
    <property type="protein sequence ID" value="EJK67316.1"/>
    <property type="molecule type" value="Genomic_DNA"/>
</dbReference>
<dbReference type="Proteomes" id="UP000266841">
    <property type="component" value="Unassembled WGS sequence"/>
</dbReference>